<dbReference type="KEGG" id="pzh:CX676_01485"/>
<dbReference type="RefSeq" id="WP_101751039.1">
    <property type="nucleotide sequence ID" value="NZ_CP025430.1"/>
</dbReference>
<sequence length="315" mass="34419">MTNMVLGRLRRQIDYEAARDRLAEIEARGEDRAVDEDDLEDEAEALETLIEDYEAREMIPAEDEDDDDFERVPGLSSPLAESIARLRLPNGNRVEFYAAPYGREVHMAEIASGGAGELLLGAEDGQAATVFARLADPASPVPAAIARLDKIGLFDGRATVDALAGEIEVDPARIVNLPPAALDQAGSCQSGNAGKAYFEANHCGSGGGPGFGKSESYCYADPYQWIQKTSGRRRATYSRMAACGSGTCRLRHFYKTASGYHTQLMIDVPAPHVAQYWSAKGGIRRRRRVRFETLGNSAFVRGWVVFHSQVADWSV</sequence>
<dbReference type="AlphaFoldDB" id="A0A2H5EUM0"/>
<dbReference type="EMBL" id="CP025430">
    <property type="protein sequence ID" value="AUH62997.1"/>
    <property type="molecule type" value="Genomic_DNA"/>
</dbReference>
<evidence type="ECO:0000313" key="2">
    <source>
        <dbReference type="Proteomes" id="UP000234530"/>
    </source>
</evidence>
<gene>
    <name evidence="1" type="ORF">CX676_01485</name>
</gene>
<evidence type="ECO:0000313" key="1">
    <source>
        <dbReference type="EMBL" id="AUH62997.1"/>
    </source>
</evidence>
<proteinExistence type="predicted"/>
<reference evidence="1 2" key="1">
    <citation type="journal article" date="2013" name="Antonie Van Leeuwenhoek">
        <title>Paracoccus zhejiangensis sp. nov., isolated from activated sludge in wastewater-treatment system.</title>
        <authorList>
            <person name="Wu Z.G."/>
            <person name="Zhang D.F."/>
            <person name="Liu Y.L."/>
            <person name="Wang F."/>
            <person name="Jiang X."/>
            <person name="Li C."/>
            <person name="Li S.P."/>
            <person name="Hong Q."/>
            <person name="Li W.J."/>
        </authorList>
    </citation>
    <scope>NUCLEOTIDE SEQUENCE [LARGE SCALE GENOMIC DNA]</scope>
    <source>
        <strain evidence="1 2">J6</strain>
    </source>
</reference>
<organism evidence="1 2">
    <name type="scientific">Paracoccus zhejiangensis</name>
    <dbReference type="NCBI Taxonomy" id="1077935"/>
    <lineage>
        <taxon>Bacteria</taxon>
        <taxon>Pseudomonadati</taxon>
        <taxon>Pseudomonadota</taxon>
        <taxon>Alphaproteobacteria</taxon>
        <taxon>Rhodobacterales</taxon>
        <taxon>Paracoccaceae</taxon>
        <taxon>Paracoccus</taxon>
    </lineage>
</organism>
<dbReference type="Proteomes" id="UP000234530">
    <property type="component" value="Chromosome"/>
</dbReference>
<name>A0A2H5EUM0_9RHOB</name>
<keyword evidence="2" id="KW-1185">Reference proteome</keyword>
<protein>
    <submittedName>
        <fullName evidence="1">Uncharacterized protein</fullName>
    </submittedName>
</protein>
<accession>A0A2H5EUM0</accession>